<name>A0AAE0XQ09_9GAST</name>
<gene>
    <name evidence="1" type="ORF">RRG08_042591</name>
</gene>
<reference evidence="1" key="1">
    <citation type="journal article" date="2023" name="G3 (Bethesda)">
        <title>A reference genome for the long-term kleptoplast-retaining sea slug Elysia crispata morphotype clarki.</title>
        <authorList>
            <person name="Eastman K.E."/>
            <person name="Pendleton A.L."/>
            <person name="Shaikh M.A."/>
            <person name="Suttiyut T."/>
            <person name="Ogas R."/>
            <person name="Tomko P."/>
            <person name="Gavelis G."/>
            <person name="Widhalm J.R."/>
            <person name="Wisecaver J.H."/>
        </authorList>
    </citation>
    <scope>NUCLEOTIDE SEQUENCE</scope>
    <source>
        <strain evidence="1">ECLA1</strain>
    </source>
</reference>
<dbReference type="AlphaFoldDB" id="A0AAE0XQ09"/>
<dbReference type="EMBL" id="JAWDGP010007852">
    <property type="protein sequence ID" value="KAK3702601.1"/>
    <property type="molecule type" value="Genomic_DNA"/>
</dbReference>
<comment type="caution">
    <text evidence="1">The sequence shown here is derived from an EMBL/GenBank/DDBJ whole genome shotgun (WGS) entry which is preliminary data.</text>
</comment>
<evidence type="ECO:0000313" key="1">
    <source>
        <dbReference type="EMBL" id="KAK3702601.1"/>
    </source>
</evidence>
<accession>A0AAE0XQ09</accession>
<dbReference type="Proteomes" id="UP001283361">
    <property type="component" value="Unassembled WGS sequence"/>
</dbReference>
<sequence>MWSTNSKQSRGLAGWETRFKLFEKACILSHLQRGLRVNLWLRASSGIISRSVDEQVSTVATDLPLAGTDADNKAFDHGRSQSVSARVEGVTSALVLAFSRTTHASFIDDTRVNKARCTRPFSSQIAASVFSCGREPSEGTCRNGPLGNPRPCDNKLELKMKRNV</sequence>
<evidence type="ECO:0000313" key="2">
    <source>
        <dbReference type="Proteomes" id="UP001283361"/>
    </source>
</evidence>
<organism evidence="1 2">
    <name type="scientific">Elysia crispata</name>
    <name type="common">lettuce slug</name>
    <dbReference type="NCBI Taxonomy" id="231223"/>
    <lineage>
        <taxon>Eukaryota</taxon>
        <taxon>Metazoa</taxon>
        <taxon>Spiralia</taxon>
        <taxon>Lophotrochozoa</taxon>
        <taxon>Mollusca</taxon>
        <taxon>Gastropoda</taxon>
        <taxon>Heterobranchia</taxon>
        <taxon>Euthyneura</taxon>
        <taxon>Panpulmonata</taxon>
        <taxon>Sacoglossa</taxon>
        <taxon>Placobranchoidea</taxon>
        <taxon>Plakobranchidae</taxon>
        <taxon>Elysia</taxon>
    </lineage>
</organism>
<protein>
    <submittedName>
        <fullName evidence="1">Uncharacterized protein</fullName>
    </submittedName>
</protein>
<keyword evidence="2" id="KW-1185">Reference proteome</keyword>
<proteinExistence type="predicted"/>